<evidence type="ECO:0000256" key="1">
    <source>
        <dbReference type="ARBA" id="ARBA00008520"/>
    </source>
</evidence>
<keyword evidence="6" id="KW-1185">Reference proteome</keyword>
<dbReference type="Gene3D" id="3.40.190.10">
    <property type="entry name" value="Periplasmic binding protein-like II"/>
    <property type="match status" value="2"/>
</dbReference>
<comment type="caution">
    <text evidence="5">The sequence shown here is derived from an EMBL/GenBank/DDBJ whole genome shotgun (WGS) entry which is preliminary data.</text>
</comment>
<dbReference type="SUPFAM" id="SSF53850">
    <property type="entry name" value="Periplasmic binding protein-like II"/>
    <property type="match status" value="1"/>
</dbReference>
<dbReference type="PROSITE" id="PS51257">
    <property type="entry name" value="PROKAR_LIPOPROTEIN"/>
    <property type="match status" value="1"/>
</dbReference>
<evidence type="ECO:0000256" key="3">
    <source>
        <dbReference type="ARBA" id="ARBA00022729"/>
    </source>
</evidence>
<dbReference type="OrthoDB" id="9763054at2"/>
<evidence type="ECO:0000313" key="6">
    <source>
        <dbReference type="Proteomes" id="UP000190188"/>
    </source>
</evidence>
<evidence type="ECO:0000313" key="5">
    <source>
        <dbReference type="EMBL" id="OPA76126.1"/>
    </source>
</evidence>
<comment type="similarity">
    <text evidence="1">Belongs to the bacterial solute-binding protein 1 family.</text>
</comment>
<feature type="chain" id="PRO_5038391889" evidence="4">
    <location>
        <begin position="22"/>
        <end position="432"/>
    </location>
</feature>
<keyword evidence="3 4" id="KW-0732">Signal</keyword>
<dbReference type="RefSeq" id="WP_078500293.1">
    <property type="nucleotide sequence ID" value="NZ_MSZX01000007.1"/>
</dbReference>
<organism evidence="5 6">
    <name type="scientific">Paenibacillus selenitireducens</name>
    <dbReference type="NCBI Taxonomy" id="1324314"/>
    <lineage>
        <taxon>Bacteria</taxon>
        <taxon>Bacillati</taxon>
        <taxon>Bacillota</taxon>
        <taxon>Bacilli</taxon>
        <taxon>Bacillales</taxon>
        <taxon>Paenibacillaceae</taxon>
        <taxon>Paenibacillus</taxon>
    </lineage>
</organism>
<dbReference type="Proteomes" id="UP000190188">
    <property type="component" value="Unassembled WGS sequence"/>
</dbReference>
<dbReference type="GO" id="GO:0055085">
    <property type="term" value="P:transmembrane transport"/>
    <property type="evidence" value="ECO:0007669"/>
    <property type="project" value="InterPro"/>
</dbReference>
<dbReference type="EMBL" id="MSZX01000007">
    <property type="protein sequence ID" value="OPA76126.1"/>
    <property type="molecule type" value="Genomic_DNA"/>
</dbReference>
<dbReference type="InterPro" id="IPR006059">
    <property type="entry name" value="SBP"/>
</dbReference>
<feature type="signal peptide" evidence="4">
    <location>
        <begin position="1"/>
        <end position="21"/>
    </location>
</feature>
<keyword evidence="2" id="KW-0813">Transport</keyword>
<evidence type="ECO:0000256" key="4">
    <source>
        <dbReference type="SAM" id="SignalP"/>
    </source>
</evidence>
<protein>
    <submittedName>
        <fullName evidence="5">ABC transporter substrate-binding protein</fullName>
    </submittedName>
</protein>
<dbReference type="AlphaFoldDB" id="A0A1T2X8V6"/>
<gene>
    <name evidence="5" type="ORF">BVG16_18080</name>
</gene>
<dbReference type="PANTHER" id="PTHR43649">
    <property type="entry name" value="ARABINOSE-BINDING PROTEIN-RELATED"/>
    <property type="match status" value="1"/>
</dbReference>
<dbReference type="Pfam" id="PF01547">
    <property type="entry name" value="SBP_bac_1"/>
    <property type="match status" value="1"/>
</dbReference>
<proteinExistence type="inferred from homology"/>
<dbReference type="PROSITE" id="PS01037">
    <property type="entry name" value="SBP_BACTERIAL_1"/>
    <property type="match status" value="1"/>
</dbReference>
<name>A0A1T2X8V6_9BACL</name>
<dbReference type="InterPro" id="IPR006061">
    <property type="entry name" value="SBP_1_CS"/>
</dbReference>
<dbReference type="InterPro" id="IPR050490">
    <property type="entry name" value="Bact_solute-bd_prot1"/>
</dbReference>
<sequence length="432" mass="47485">MKKFTKLSLVMLLALSVVLSACGAKSSDSSSSESKGSGTTTGTKTIKIYQFKVEIAEALNRLKGEYEKSHPGIKLDIQTVGGGADYGAGLKAKFASGDEPDIFNNGGYSELTTWLPNLEDLSDQPWVSDVIDVAKEPMTKDGKIYGQPMNLEGYGFVYNKDLFAKAGITEIPTTLTQLEDAAKKLQAIGVTPFANGYQELWILGLHNFNVAFAHQKDPDAFIKGLNDGTEKIPGNPVFQEWTKLLDLTLKYGNKNPLTTDYNTEMTMFANGEAAMTQQGNWTQVQIDGINKNLNVGILPMPINDNAEENGKLLIGVPNNWVVNKNSAVKEEAKEFLNWLATSDIGKQYMTKEFKFIPAFKSVKATTEDLGDLGAEVVKYSQEGKALSWNFMKFPDGGMNEFANQMQAYIAGKSDANRLLEDLQKAWDSLKTK</sequence>
<evidence type="ECO:0000256" key="2">
    <source>
        <dbReference type="ARBA" id="ARBA00022448"/>
    </source>
</evidence>
<accession>A0A1T2X8V6</accession>
<dbReference type="STRING" id="1324314.BVG16_18080"/>
<reference evidence="5 6" key="1">
    <citation type="submission" date="2017-01" db="EMBL/GenBank/DDBJ databases">
        <title>Genome analysis of Paenibacillus selenitrireducens ES3-24.</title>
        <authorList>
            <person name="Xu D."/>
            <person name="Yao R."/>
            <person name="Zheng S."/>
        </authorList>
    </citation>
    <scope>NUCLEOTIDE SEQUENCE [LARGE SCALE GENOMIC DNA]</scope>
    <source>
        <strain evidence="5 6">ES3-24</strain>
    </source>
</reference>
<dbReference type="PANTHER" id="PTHR43649:SF12">
    <property type="entry name" value="DIACETYLCHITOBIOSE BINDING PROTEIN DASA"/>
    <property type="match status" value="1"/>
</dbReference>